<evidence type="ECO:0000256" key="1">
    <source>
        <dbReference type="ARBA" id="ARBA00004660"/>
    </source>
</evidence>
<dbReference type="KEGG" id="amq:AMETH_3170"/>
<dbReference type="PANTHER" id="PTHR46696:SF6">
    <property type="entry name" value="P450, PUTATIVE (EUROFUNG)-RELATED"/>
    <property type="match status" value="1"/>
</dbReference>
<reference evidence="10 11" key="1">
    <citation type="submission" date="2014-07" db="EMBL/GenBank/DDBJ databases">
        <title>Whole Genome Sequence of the Amycolatopsis methanolica 239.</title>
        <authorList>
            <person name="Tang B."/>
        </authorList>
    </citation>
    <scope>NUCLEOTIDE SEQUENCE [LARGE SCALE GENOMIC DNA]</scope>
    <source>
        <strain evidence="10 11">239</strain>
    </source>
</reference>
<organism evidence="10 11">
    <name type="scientific">Amycolatopsis methanolica 239</name>
    <dbReference type="NCBI Taxonomy" id="1068978"/>
    <lineage>
        <taxon>Bacteria</taxon>
        <taxon>Bacillati</taxon>
        <taxon>Actinomycetota</taxon>
        <taxon>Actinomycetes</taxon>
        <taxon>Pseudonocardiales</taxon>
        <taxon>Pseudonocardiaceae</taxon>
        <taxon>Amycolatopsis</taxon>
        <taxon>Amycolatopsis methanolica group</taxon>
    </lineage>
</organism>
<accession>A0A076N0C9</accession>
<dbReference type="InterPro" id="IPR017972">
    <property type="entry name" value="Cyt_P450_CS"/>
</dbReference>
<proteinExistence type="inferred from homology"/>
<dbReference type="GO" id="GO:0004497">
    <property type="term" value="F:monooxygenase activity"/>
    <property type="evidence" value="ECO:0007669"/>
    <property type="project" value="UniProtKB-KW"/>
</dbReference>
<evidence type="ECO:0000256" key="7">
    <source>
        <dbReference type="ARBA" id="ARBA00023033"/>
    </source>
</evidence>
<dbReference type="GO" id="GO:0016705">
    <property type="term" value="F:oxidoreductase activity, acting on paired donors, with incorporation or reduction of molecular oxygen"/>
    <property type="evidence" value="ECO:0007669"/>
    <property type="project" value="InterPro"/>
</dbReference>
<dbReference type="HOGENOM" id="CLU_033716_0_1_11"/>
<dbReference type="PRINTS" id="PR00359">
    <property type="entry name" value="BP450"/>
</dbReference>
<dbReference type="SUPFAM" id="SSF48264">
    <property type="entry name" value="Cytochrome P450"/>
    <property type="match status" value="1"/>
</dbReference>
<evidence type="ECO:0000256" key="9">
    <source>
        <dbReference type="RuleBase" id="RU000461"/>
    </source>
</evidence>
<dbReference type="InterPro" id="IPR001128">
    <property type="entry name" value="Cyt_P450"/>
</dbReference>
<evidence type="ECO:0000256" key="3">
    <source>
        <dbReference type="ARBA" id="ARBA00022617"/>
    </source>
</evidence>
<dbReference type="InterPro" id="IPR002397">
    <property type="entry name" value="Cyt_P450_B"/>
</dbReference>
<comment type="function">
    <text evidence="8">Involved in the coupling of aromatic side chains of the heptapeptide of vancomycin.</text>
</comment>
<dbReference type="RefSeq" id="WP_017987862.1">
    <property type="nucleotide sequence ID" value="NZ_AQUL01000002.1"/>
</dbReference>
<comment type="pathway">
    <text evidence="1">Antibiotic biosynthesis; vancomycin biosynthesis.</text>
</comment>
<sequence length="410" mass="46395">MDKTIGQLREQHRRDYDVYAQTTIAEHLAELADRREKCPVSFSADGGFWVLSSYDDMSSVLRRNNRGFISFPNMPDGSQAFGQKRMIPLEIDGSLHRQYRQILEPFFSPDAVAKLEPRIRRVANDLIDNFIERGRCDFDPEFAFPYPGTTFMALMGWPLEDAAKLTKWVDIFLHGIPGAPQEETDKARAEASAGVHGYVMELIEKRRTNRTDDITSHLLEAEIDGAPIPLEDLFDLFLVMMLAGLDTVQSVLGQSMAYLGRNPDKWAEMFSSPEKLEPAVEELLRWSSPAVPTRNVAAESAKVGDLELPKGERVHCPLGAANRDPKYFEDPDEVKFDRPPKPHLTFGLGAHRCIGVHLARLELKIAFTELHRRIPEFRLADGVEITEHLGLTWGVENVELVFEPGRRENA</sequence>
<evidence type="ECO:0000313" key="10">
    <source>
        <dbReference type="EMBL" id="AIJ23262.1"/>
    </source>
</evidence>
<dbReference type="Proteomes" id="UP000062973">
    <property type="component" value="Chromosome"/>
</dbReference>
<keyword evidence="6 9" id="KW-0408">Iron</keyword>
<evidence type="ECO:0000256" key="8">
    <source>
        <dbReference type="ARBA" id="ARBA00055433"/>
    </source>
</evidence>
<evidence type="ECO:0000256" key="4">
    <source>
        <dbReference type="ARBA" id="ARBA00022723"/>
    </source>
</evidence>
<dbReference type="GO" id="GO:0020037">
    <property type="term" value="F:heme binding"/>
    <property type="evidence" value="ECO:0007669"/>
    <property type="project" value="InterPro"/>
</dbReference>
<name>A0A076N0C9_AMYME</name>
<comment type="similarity">
    <text evidence="2 9">Belongs to the cytochrome P450 family.</text>
</comment>
<keyword evidence="5 9" id="KW-0560">Oxidoreductase</keyword>
<dbReference type="Pfam" id="PF00067">
    <property type="entry name" value="p450"/>
    <property type="match status" value="1"/>
</dbReference>
<keyword evidence="11" id="KW-1185">Reference proteome</keyword>
<dbReference type="PANTHER" id="PTHR46696">
    <property type="entry name" value="P450, PUTATIVE (EUROFUNG)-RELATED"/>
    <property type="match status" value="1"/>
</dbReference>
<dbReference type="PATRIC" id="fig|1068978.7.peg.3388"/>
<dbReference type="InterPro" id="IPR036396">
    <property type="entry name" value="Cyt_P450_sf"/>
</dbReference>
<keyword evidence="4 9" id="KW-0479">Metal-binding</keyword>
<gene>
    <name evidence="10" type="primary">cypA</name>
    <name evidence="10" type="ORF">AMETH_3170</name>
</gene>
<dbReference type="Gene3D" id="1.10.630.10">
    <property type="entry name" value="Cytochrome P450"/>
    <property type="match status" value="1"/>
</dbReference>
<dbReference type="EMBL" id="CP009110">
    <property type="protein sequence ID" value="AIJ23262.1"/>
    <property type="molecule type" value="Genomic_DNA"/>
</dbReference>
<dbReference type="PRINTS" id="PR00385">
    <property type="entry name" value="P450"/>
</dbReference>
<dbReference type="GO" id="GO:0005506">
    <property type="term" value="F:iron ion binding"/>
    <property type="evidence" value="ECO:0007669"/>
    <property type="project" value="InterPro"/>
</dbReference>
<keyword evidence="7 9" id="KW-0503">Monooxygenase</keyword>
<evidence type="ECO:0000313" key="11">
    <source>
        <dbReference type="Proteomes" id="UP000062973"/>
    </source>
</evidence>
<dbReference type="FunFam" id="1.10.630.10:FF:000018">
    <property type="entry name" value="Cytochrome P450 monooxygenase"/>
    <property type="match status" value="1"/>
</dbReference>
<dbReference type="OrthoDB" id="3209493at2"/>
<dbReference type="STRING" id="1068978.AMETH_3170"/>
<evidence type="ECO:0000256" key="5">
    <source>
        <dbReference type="ARBA" id="ARBA00023002"/>
    </source>
</evidence>
<evidence type="ECO:0000256" key="6">
    <source>
        <dbReference type="ARBA" id="ARBA00023004"/>
    </source>
</evidence>
<dbReference type="PROSITE" id="PS00086">
    <property type="entry name" value="CYTOCHROME_P450"/>
    <property type="match status" value="1"/>
</dbReference>
<dbReference type="eggNOG" id="COG2124">
    <property type="taxonomic scope" value="Bacteria"/>
</dbReference>
<dbReference type="AlphaFoldDB" id="A0A076N0C9"/>
<evidence type="ECO:0000256" key="2">
    <source>
        <dbReference type="ARBA" id="ARBA00010617"/>
    </source>
</evidence>
<protein>
    <submittedName>
        <fullName evidence="10">Cytochrome P450</fullName>
    </submittedName>
</protein>
<keyword evidence="3 9" id="KW-0349">Heme</keyword>